<dbReference type="Gene3D" id="1.10.287.1490">
    <property type="match status" value="1"/>
</dbReference>
<sequence>MAISSSSSENEPCCPKACKKNTDSLNSKITDLSDKLNDSKNMLYHYKLGLSQVEARLVEFKNQEIKFYKKIRGLEFKVKSKTDRIESLTNELEMLKKVKEGLDSKHTGLPEFADDTITDYSRPSPTIESNFDDLQNRNSSVIKTIESSSNILSKPVIKFVKAADRPTEIKTNKVETGKSRPRNNTHKSMPLRAVVH</sequence>
<protein>
    <submittedName>
        <fullName evidence="3">Uncharacterized protein</fullName>
    </submittedName>
</protein>
<accession>A0A699HC41</accession>
<reference evidence="3" key="1">
    <citation type="journal article" date="2019" name="Sci. Rep.">
        <title>Draft genome of Tanacetum cinerariifolium, the natural source of mosquito coil.</title>
        <authorList>
            <person name="Yamashiro T."/>
            <person name="Shiraishi A."/>
            <person name="Satake H."/>
            <person name="Nakayama K."/>
        </authorList>
    </citation>
    <scope>NUCLEOTIDE SEQUENCE</scope>
</reference>
<feature type="region of interest" description="Disordered" evidence="2">
    <location>
        <begin position="167"/>
        <end position="196"/>
    </location>
</feature>
<evidence type="ECO:0000256" key="2">
    <source>
        <dbReference type="SAM" id="MobiDB-lite"/>
    </source>
</evidence>
<keyword evidence="1" id="KW-0175">Coiled coil</keyword>
<organism evidence="3">
    <name type="scientific">Tanacetum cinerariifolium</name>
    <name type="common">Dalmatian daisy</name>
    <name type="synonym">Chrysanthemum cinerariifolium</name>
    <dbReference type="NCBI Taxonomy" id="118510"/>
    <lineage>
        <taxon>Eukaryota</taxon>
        <taxon>Viridiplantae</taxon>
        <taxon>Streptophyta</taxon>
        <taxon>Embryophyta</taxon>
        <taxon>Tracheophyta</taxon>
        <taxon>Spermatophyta</taxon>
        <taxon>Magnoliopsida</taxon>
        <taxon>eudicotyledons</taxon>
        <taxon>Gunneridae</taxon>
        <taxon>Pentapetalae</taxon>
        <taxon>asterids</taxon>
        <taxon>campanulids</taxon>
        <taxon>Asterales</taxon>
        <taxon>Asteraceae</taxon>
        <taxon>Asteroideae</taxon>
        <taxon>Anthemideae</taxon>
        <taxon>Anthemidinae</taxon>
        <taxon>Tanacetum</taxon>
    </lineage>
</organism>
<comment type="caution">
    <text evidence="3">The sequence shown here is derived from an EMBL/GenBank/DDBJ whole genome shotgun (WGS) entry which is preliminary data.</text>
</comment>
<name>A0A699HC41_TANCI</name>
<dbReference type="EMBL" id="BKCJ010107135">
    <property type="protein sequence ID" value="GEX41783.1"/>
    <property type="molecule type" value="Genomic_DNA"/>
</dbReference>
<gene>
    <name evidence="3" type="ORF">Tci_313758</name>
</gene>
<dbReference type="AlphaFoldDB" id="A0A699HC41"/>
<evidence type="ECO:0000256" key="1">
    <source>
        <dbReference type="SAM" id="Coils"/>
    </source>
</evidence>
<feature type="coiled-coil region" evidence="1">
    <location>
        <begin position="71"/>
        <end position="105"/>
    </location>
</feature>
<feature type="compositionally biased region" description="Basic and acidic residues" evidence="2">
    <location>
        <begin position="167"/>
        <end position="178"/>
    </location>
</feature>
<proteinExistence type="predicted"/>
<evidence type="ECO:0000313" key="3">
    <source>
        <dbReference type="EMBL" id="GEX41783.1"/>
    </source>
</evidence>